<feature type="transmembrane region" description="Helical" evidence="1">
    <location>
        <begin position="452"/>
        <end position="471"/>
    </location>
</feature>
<feature type="transmembrane region" description="Helical" evidence="1">
    <location>
        <begin position="16"/>
        <end position="37"/>
    </location>
</feature>
<proteinExistence type="predicted"/>
<name>A0A380BTB0_SPHSI</name>
<organism evidence="2 3">
    <name type="scientific">Sphingobacterium spiritivorum</name>
    <name type="common">Flavobacterium spiritivorum</name>
    <dbReference type="NCBI Taxonomy" id="258"/>
    <lineage>
        <taxon>Bacteria</taxon>
        <taxon>Pseudomonadati</taxon>
        <taxon>Bacteroidota</taxon>
        <taxon>Sphingobacteriia</taxon>
        <taxon>Sphingobacteriales</taxon>
        <taxon>Sphingobacteriaceae</taxon>
        <taxon>Sphingobacterium</taxon>
    </lineage>
</organism>
<feature type="transmembrane region" description="Helical" evidence="1">
    <location>
        <begin position="349"/>
        <end position="367"/>
    </location>
</feature>
<keyword evidence="1" id="KW-1133">Transmembrane helix</keyword>
<feature type="transmembrane region" description="Helical" evidence="1">
    <location>
        <begin position="400"/>
        <end position="419"/>
    </location>
</feature>
<dbReference type="GO" id="GO:0005886">
    <property type="term" value="C:plasma membrane"/>
    <property type="evidence" value="ECO:0007669"/>
    <property type="project" value="TreeGrafter"/>
</dbReference>
<dbReference type="PIRSF" id="PIRSF004548">
    <property type="entry name" value="CreD"/>
    <property type="match status" value="1"/>
</dbReference>
<evidence type="ECO:0000313" key="2">
    <source>
        <dbReference type="EMBL" id="SUJ06192.1"/>
    </source>
</evidence>
<dbReference type="PANTHER" id="PTHR30092">
    <property type="entry name" value="INNER MEMBRANE PROTEIN CRED"/>
    <property type="match status" value="1"/>
</dbReference>
<feature type="transmembrane region" description="Helical" evidence="1">
    <location>
        <begin position="428"/>
        <end position="446"/>
    </location>
</feature>
<dbReference type="AlphaFoldDB" id="A0A380BTB0"/>
<keyword evidence="1" id="KW-0812">Transmembrane</keyword>
<dbReference type="RefSeq" id="WP_115169751.1">
    <property type="nucleotide sequence ID" value="NZ_UGYW01000002.1"/>
</dbReference>
<dbReference type="EMBL" id="UGYW01000002">
    <property type="protein sequence ID" value="SUJ06192.1"/>
    <property type="molecule type" value="Genomic_DNA"/>
</dbReference>
<dbReference type="InterPro" id="IPR010364">
    <property type="entry name" value="Uncharacterised_IM_CreD"/>
</dbReference>
<feature type="transmembrane region" description="Helical" evidence="1">
    <location>
        <begin position="374"/>
        <end position="394"/>
    </location>
</feature>
<dbReference type="Pfam" id="PF06123">
    <property type="entry name" value="CreD"/>
    <property type="match status" value="1"/>
</dbReference>
<reference evidence="2 3" key="1">
    <citation type="submission" date="2018-06" db="EMBL/GenBank/DDBJ databases">
        <authorList>
            <consortium name="Pathogen Informatics"/>
            <person name="Doyle S."/>
        </authorList>
    </citation>
    <scope>NUCLEOTIDE SEQUENCE [LARGE SCALE GENOMIC DNA]</scope>
    <source>
        <strain evidence="2 3">NCTC11388</strain>
    </source>
</reference>
<accession>A0A380BTB0</accession>
<dbReference type="NCBIfam" id="NF008712">
    <property type="entry name" value="PRK11715.1-1"/>
    <property type="match status" value="1"/>
</dbReference>
<sequence>METKEVSFLEKIMQSVAVKLIMILVLTLIMLIPMHWISELIDERKYREQEVNSEIALKWGKQQVIGTPVLAIPYTKIADQISEKKVQNTEVKVIEKVKVTEWIFLLPNHVKIDSKVSPEPLKRGIYKVVVYNTKLNITGDFDSLNLSKLKIDPADVNWDQARVVFGVEDFKGLKATPQFSWKDQKLELEPDFNNLTLFSQSLTAPVSIASEKDSKQNFNISFDLKGSKSLNFLPLAAQTDISISGNWSNPSFNGAFLPEDRQVGTNNFSAKWSIPSFSRKLPQSWTGTAETLYKFYSDVEETQYATTTMSEPASATTYTQQTLTNDDMVSVNFLPEVNQYQKTTRVAKYGILVILLTFTALLFTEIVKKQRIHIIQYILIGAAMALFYSLLLALSEQMGFNIAYVLAALATVGLIAAFIKGVTKDNKTAAIFAGILSTFYIFIFVLMQLRDLSLIVGTIGMFVILAVLMRLSTKINWYQFDNK</sequence>
<protein>
    <submittedName>
        <fullName evidence="2">Inner membrane protein CreD</fullName>
    </submittedName>
</protein>
<keyword evidence="1" id="KW-0472">Membrane</keyword>
<dbReference type="PANTHER" id="PTHR30092:SF0">
    <property type="entry name" value="INNER MEMBRANE PROTEIN CRED"/>
    <property type="match status" value="1"/>
</dbReference>
<dbReference type="Proteomes" id="UP000254893">
    <property type="component" value="Unassembled WGS sequence"/>
</dbReference>
<gene>
    <name evidence="2" type="primary">creD</name>
    <name evidence="2" type="ORF">NCTC11388_01625</name>
</gene>
<evidence type="ECO:0000256" key="1">
    <source>
        <dbReference type="SAM" id="Phobius"/>
    </source>
</evidence>
<evidence type="ECO:0000313" key="3">
    <source>
        <dbReference type="Proteomes" id="UP000254893"/>
    </source>
</evidence>